<dbReference type="OrthoDB" id="2414630at2759"/>
<keyword evidence="2" id="KW-1185">Reference proteome</keyword>
<sequence length="203" mass="23632">SSEETITSILSLYNEDKSSILENLENRLATTYKVEVNIQKQLKKDGKFYESIVNHFDETSDIDHEMLITVFKYAKSTTASITNKFLDTDNERTESSLFNYEASKHCYRSEIVNLCLRKNLKMIECFIWLESGEIANEIQKMQRNDTKKPRHFIKSTNLFHLCIINNGLDSEDGKVLVAVLDSRKNAFNNDIIDRNIDLEKLYK</sequence>
<name>A0A9N9JYY6_9GLOM</name>
<evidence type="ECO:0000313" key="1">
    <source>
        <dbReference type="EMBL" id="CAG8804076.1"/>
    </source>
</evidence>
<evidence type="ECO:0000313" key="2">
    <source>
        <dbReference type="Proteomes" id="UP000789405"/>
    </source>
</evidence>
<accession>A0A9N9JYY6</accession>
<protein>
    <submittedName>
        <fullName evidence="1">25470_t:CDS:1</fullName>
    </submittedName>
</protein>
<feature type="non-terminal residue" evidence="1">
    <location>
        <position position="1"/>
    </location>
</feature>
<comment type="caution">
    <text evidence="1">The sequence shown here is derived from an EMBL/GenBank/DDBJ whole genome shotgun (WGS) entry which is preliminary data.</text>
</comment>
<organism evidence="1 2">
    <name type="scientific">Dentiscutata erythropus</name>
    <dbReference type="NCBI Taxonomy" id="1348616"/>
    <lineage>
        <taxon>Eukaryota</taxon>
        <taxon>Fungi</taxon>
        <taxon>Fungi incertae sedis</taxon>
        <taxon>Mucoromycota</taxon>
        <taxon>Glomeromycotina</taxon>
        <taxon>Glomeromycetes</taxon>
        <taxon>Diversisporales</taxon>
        <taxon>Gigasporaceae</taxon>
        <taxon>Dentiscutata</taxon>
    </lineage>
</organism>
<gene>
    <name evidence="1" type="ORF">DERYTH_LOCUS24023</name>
</gene>
<dbReference type="AlphaFoldDB" id="A0A9N9JYY6"/>
<proteinExistence type="predicted"/>
<dbReference type="EMBL" id="CAJVPY010038599">
    <property type="protein sequence ID" value="CAG8804076.1"/>
    <property type="molecule type" value="Genomic_DNA"/>
</dbReference>
<reference evidence="1" key="1">
    <citation type="submission" date="2021-06" db="EMBL/GenBank/DDBJ databases">
        <authorList>
            <person name="Kallberg Y."/>
            <person name="Tangrot J."/>
            <person name="Rosling A."/>
        </authorList>
    </citation>
    <scope>NUCLEOTIDE SEQUENCE</scope>
    <source>
        <strain evidence="1">MA453B</strain>
    </source>
</reference>
<feature type="non-terminal residue" evidence="1">
    <location>
        <position position="203"/>
    </location>
</feature>
<dbReference type="Proteomes" id="UP000789405">
    <property type="component" value="Unassembled WGS sequence"/>
</dbReference>